<evidence type="ECO:0000259" key="1">
    <source>
        <dbReference type="Pfam" id="PF04577"/>
    </source>
</evidence>
<dbReference type="AlphaFoldDB" id="A0AAC9NH05"/>
<gene>
    <name evidence="2" type="ORF">AOC25_01990</name>
</gene>
<dbReference type="RefSeq" id="WP_071538703.1">
    <property type="nucleotide sequence ID" value="NZ_CP015016.1"/>
</dbReference>
<feature type="domain" description="Glycosyltransferase 61 catalytic" evidence="1">
    <location>
        <begin position="103"/>
        <end position="274"/>
    </location>
</feature>
<dbReference type="Proteomes" id="UP000182060">
    <property type="component" value="Chromosome"/>
</dbReference>
<sequence length="337" mass="36978">MIQVLGSASIVEARNILLERSAPSDLRTHSVNRAIVPSSVIVSRPIVFLGGVYENNKLEPLSALTRCWASSQTVRTTSYKSLPLVTKKISGDAVFGGYLFGHFGHFMLESMARIWWAIENNFKGPIIFQVIGTQIPGFVRTILSLAELNPIFIMSNDCLEIERLIVPEAALVERAWAHCKFLSPFEKIYKNIIQNSYSQKSQFLYVSRGSGVKPVSGEHKVILALKSCGFDVLDPATASIEDQILAFANAKVIVGCIGSAMHNIVYAKNAKKVIYLARSNSVSPSYPIIDRCIGTFDSSYIYAALPSSFPVDSPLFKFQIDADTCLSILCELGLIGG</sequence>
<dbReference type="Pfam" id="PF04577">
    <property type="entry name" value="Glyco_transf_61"/>
    <property type="match status" value="1"/>
</dbReference>
<dbReference type="EMBL" id="CP015017">
    <property type="protein sequence ID" value="APC00476.1"/>
    <property type="molecule type" value="Genomic_DNA"/>
</dbReference>
<dbReference type="InterPro" id="IPR049625">
    <property type="entry name" value="Glyco_transf_61_cat"/>
</dbReference>
<reference evidence="2" key="1">
    <citation type="journal article" date="2017" name="Appl. Environ. Microbiol.">
        <title>Microdiversification of a pelagic Polynucleobacter species is mainly driven by acquisition of genomic islands from a partially interspecific gene pool.</title>
        <authorList>
            <person name="Hoetzinger M."/>
            <person name="Hahn M.W."/>
            <person name="Jezberova J."/>
            <person name="Schmidt J."/>
            <person name="Koll U."/>
        </authorList>
    </citation>
    <scope>NUCLEOTIDE SEQUENCE</scope>
    <source>
        <strain evidence="2">MWH-RechtKol4</strain>
    </source>
</reference>
<name>A0AAC9NH05_9BURK</name>
<evidence type="ECO:0000313" key="3">
    <source>
        <dbReference type="Proteomes" id="UP000182060"/>
    </source>
</evidence>
<evidence type="ECO:0000313" key="2">
    <source>
        <dbReference type="EMBL" id="APC00476.1"/>
    </source>
</evidence>
<organism evidence="2 3">
    <name type="scientific">Polynucleobacter asymbioticus</name>
    <dbReference type="NCBI Taxonomy" id="576611"/>
    <lineage>
        <taxon>Bacteria</taxon>
        <taxon>Pseudomonadati</taxon>
        <taxon>Pseudomonadota</taxon>
        <taxon>Betaproteobacteria</taxon>
        <taxon>Burkholderiales</taxon>
        <taxon>Burkholderiaceae</taxon>
        <taxon>Polynucleobacter</taxon>
    </lineage>
</organism>
<proteinExistence type="predicted"/>
<protein>
    <recommendedName>
        <fullName evidence="1">Glycosyltransferase 61 catalytic domain-containing protein</fullName>
    </recommendedName>
</protein>
<dbReference type="GO" id="GO:0016757">
    <property type="term" value="F:glycosyltransferase activity"/>
    <property type="evidence" value="ECO:0007669"/>
    <property type="project" value="InterPro"/>
</dbReference>
<accession>A0AAC9NH05</accession>